<dbReference type="RefSeq" id="XP_007402909.1">
    <property type="nucleotide sequence ID" value="XM_007402847.1"/>
</dbReference>
<dbReference type="KEGG" id="pco:PHACADRAFT_266307"/>
<dbReference type="AlphaFoldDB" id="K5VPN0"/>
<evidence type="ECO:0000313" key="2">
    <source>
        <dbReference type="Proteomes" id="UP000008370"/>
    </source>
</evidence>
<proteinExistence type="predicted"/>
<evidence type="ECO:0000313" key="1">
    <source>
        <dbReference type="EMBL" id="EKM48539.1"/>
    </source>
</evidence>
<dbReference type="Proteomes" id="UP000008370">
    <property type="component" value="Unassembled WGS sequence"/>
</dbReference>
<organism evidence="1 2">
    <name type="scientific">Phanerochaete carnosa (strain HHB-10118-sp)</name>
    <name type="common">White-rot fungus</name>
    <name type="synonym">Peniophora carnosa</name>
    <dbReference type="NCBI Taxonomy" id="650164"/>
    <lineage>
        <taxon>Eukaryota</taxon>
        <taxon>Fungi</taxon>
        <taxon>Dikarya</taxon>
        <taxon>Basidiomycota</taxon>
        <taxon>Agaricomycotina</taxon>
        <taxon>Agaricomycetes</taxon>
        <taxon>Polyporales</taxon>
        <taxon>Phanerochaetaceae</taxon>
        <taxon>Phanerochaete</taxon>
    </lineage>
</organism>
<keyword evidence="2" id="KW-1185">Reference proteome</keyword>
<protein>
    <submittedName>
        <fullName evidence="1">Uncharacterized protein</fullName>
    </submittedName>
</protein>
<name>K5VPN0_PHACS</name>
<gene>
    <name evidence="1" type="ORF">PHACADRAFT_266307</name>
</gene>
<reference evidence="1 2" key="1">
    <citation type="journal article" date="2012" name="BMC Genomics">
        <title>Comparative genomics of the white-rot fungi, Phanerochaete carnosa and P. chrysosporium, to elucidate the genetic basis of the distinct wood types they colonize.</title>
        <authorList>
            <person name="Suzuki H."/>
            <person name="MacDonald J."/>
            <person name="Syed K."/>
            <person name="Salamov A."/>
            <person name="Hori C."/>
            <person name="Aerts A."/>
            <person name="Henrissat B."/>
            <person name="Wiebenga A."/>
            <person name="vanKuyk P.A."/>
            <person name="Barry K."/>
            <person name="Lindquist E."/>
            <person name="LaButti K."/>
            <person name="Lapidus A."/>
            <person name="Lucas S."/>
            <person name="Coutinho P."/>
            <person name="Gong Y."/>
            <person name="Samejima M."/>
            <person name="Mahadevan R."/>
            <person name="Abou-Zaid M."/>
            <person name="de Vries R.P."/>
            <person name="Igarashi K."/>
            <person name="Yadav J.S."/>
            <person name="Grigoriev I.V."/>
            <person name="Master E.R."/>
        </authorList>
    </citation>
    <scope>NUCLEOTIDE SEQUENCE [LARGE SCALE GENOMIC DNA]</scope>
    <source>
        <strain evidence="1 2">HHB-10118-sp</strain>
    </source>
</reference>
<dbReference type="GeneID" id="18919364"/>
<dbReference type="InParanoid" id="K5VPN0"/>
<dbReference type="EMBL" id="JH930953">
    <property type="protein sequence ID" value="EKM48539.1"/>
    <property type="molecule type" value="Genomic_DNA"/>
</dbReference>
<accession>K5VPN0</accession>
<sequence>MPAALVVAPMPVAVAPAVQPAQDAFVVIPPPPTPVYIPPINQVVTALPDPPYNIALPPIVAPQPVTTQNFRMQLGFIML</sequence>
<dbReference type="HOGENOM" id="CLU_168445_0_0_1"/>